<reference evidence="1" key="1">
    <citation type="submission" date="2021-06" db="EMBL/GenBank/DDBJ databases">
        <authorList>
            <person name="Kallberg Y."/>
            <person name="Tangrot J."/>
            <person name="Rosling A."/>
        </authorList>
    </citation>
    <scope>NUCLEOTIDE SEQUENCE</scope>
    <source>
        <strain evidence="1">CL356</strain>
    </source>
</reference>
<feature type="non-terminal residue" evidence="1">
    <location>
        <position position="111"/>
    </location>
</feature>
<name>A0ACA9PS92_9GLOM</name>
<protein>
    <submittedName>
        <fullName evidence="1">9419_t:CDS:1</fullName>
    </submittedName>
</protein>
<dbReference type="Proteomes" id="UP000789525">
    <property type="component" value="Unassembled WGS sequence"/>
</dbReference>
<organism evidence="1 2">
    <name type="scientific">Acaulospora colombiana</name>
    <dbReference type="NCBI Taxonomy" id="27376"/>
    <lineage>
        <taxon>Eukaryota</taxon>
        <taxon>Fungi</taxon>
        <taxon>Fungi incertae sedis</taxon>
        <taxon>Mucoromycota</taxon>
        <taxon>Glomeromycotina</taxon>
        <taxon>Glomeromycetes</taxon>
        <taxon>Diversisporales</taxon>
        <taxon>Acaulosporaceae</taxon>
        <taxon>Acaulospora</taxon>
    </lineage>
</organism>
<evidence type="ECO:0000313" key="1">
    <source>
        <dbReference type="EMBL" id="CAG8718705.1"/>
    </source>
</evidence>
<comment type="caution">
    <text evidence="1">The sequence shown here is derived from an EMBL/GenBank/DDBJ whole genome shotgun (WGS) entry which is preliminary data.</text>
</comment>
<proteinExistence type="predicted"/>
<evidence type="ECO:0000313" key="2">
    <source>
        <dbReference type="Proteomes" id="UP000789525"/>
    </source>
</evidence>
<gene>
    <name evidence="1" type="ORF">ACOLOM_LOCUS11033</name>
</gene>
<sequence length="111" mass="12332">MSQTLVQPSLSTDANIPPPTSRVPNQPQQRSTKPKIDPFALVSTELAQLRTSMLTLMGSAHPGLTQIAEYYFLQPSKQLRPLLVLLFSRATNGLGQDWALKSWNAELETKQ</sequence>
<accession>A0ACA9PS92</accession>
<dbReference type="EMBL" id="CAJVPT010037889">
    <property type="protein sequence ID" value="CAG8718705.1"/>
    <property type="molecule type" value="Genomic_DNA"/>
</dbReference>
<keyword evidence="2" id="KW-1185">Reference proteome</keyword>